<organism evidence="5 7">
    <name type="scientific">Streptomyces hydrogenans</name>
    <dbReference type="NCBI Taxonomy" id="1873719"/>
    <lineage>
        <taxon>Bacteria</taxon>
        <taxon>Bacillati</taxon>
        <taxon>Actinomycetota</taxon>
        <taxon>Actinomycetes</taxon>
        <taxon>Kitasatosporales</taxon>
        <taxon>Streptomycetaceae</taxon>
        <taxon>Streptomyces</taxon>
    </lineage>
</organism>
<dbReference type="EMBL" id="BNDW01000077">
    <property type="protein sequence ID" value="GHI25522.1"/>
    <property type="molecule type" value="Genomic_DNA"/>
</dbReference>
<name>A0ABQ3PPE0_9ACTN</name>
<keyword evidence="7" id="KW-1185">Reference proteome</keyword>
<dbReference type="Proteomes" id="UP001052739">
    <property type="component" value="Unassembled WGS sequence"/>
</dbReference>
<sequence>MPPDLYLDRLSGEPRPKLFDRTIPPHQGSKTRISVAFAVNMQVGPLIAAPVVMILLQGGTDALQAGLVPVLLLLTAARRSHIAYRRIRMG</sequence>
<dbReference type="RefSeq" id="WP_190225944.1">
    <property type="nucleotide sequence ID" value="NZ_BNBS01000139.1"/>
</dbReference>
<keyword evidence="1" id="KW-0812">Transmembrane</keyword>
<feature type="transmembrane region" description="Helical" evidence="1">
    <location>
        <begin position="62"/>
        <end position="80"/>
    </location>
</feature>
<keyword evidence="1" id="KW-0472">Membrane</keyword>
<gene>
    <name evidence="2" type="ORF">Shyd_59210</name>
    <name evidence="3" type="ORF">Shyd_68930</name>
    <name evidence="4" type="ORF">Shyd_72710</name>
    <name evidence="5" type="ORF">Shyd_82540</name>
    <name evidence="6" type="ORF">Shyd_82810</name>
</gene>
<evidence type="ECO:0000313" key="2">
    <source>
        <dbReference type="EMBL" id="GHI24550.1"/>
    </source>
</evidence>
<evidence type="ECO:0000313" key="4">
    <source>
        <dbReference type="EMBL" id="GHI25900.1"/>
    </source>
</evidence>
<protein>
    <recommendedName>
        <fullName evidence="8">MFS transporter</fullName>
    </recommendedName>
</protein>
<dbReference type="EMBL" id="BNDW01000099">
    <property type="protein sequence ID" value="GHI25900.1"/>
    <property type="molecule type" value="Genomic_DNA"/>
</dbReference>
<dbReference type="EMBL" id="BNDW01000106">
    <property type="protein sequence ID" value="GHI26910.1"/>
    <property type="molecule type" value="Genomic_DNA"/>
</dbReference>
<evidence type="ECO:0000313" key="6">
    <source>
        <dbReference type="EMBL" id="GHI26910.1"/>
    </source>
</evidence>
<evidence type="ECO:0008006" key="8">
    <source>
        <dbReference type="Google" id="ProtNLM"/>
    </source>
</evidence>
<dbReference type="EMBL" id="BNDW01000062">
    <property type="protein sequence ID" value="GHI24550.1"/>
    <property type="molecule type" value="Genomic_DNA"/>
</dbReference>
<evidence type="ECO:0000313" key="7">
    <source>
        <dbReference type="Proteomes" id="UP001052739"/>
    </source>
</evidence>
<reference evidence="5" key="1">
    <citation type="submission" date="2024-05" db="EMBL/GenBank/DDBJ databases">
        <title>Whole genome shotgun sequence of Streptomyces hydrogenans NBRC 13475.</title>
        <authorList>
            <person name="Komaki H."/>
            <person name="Tamura T."/>
        </authorList>
    </citation>
    <scope>NUCLEOTIDE SEQUENCE</scope>
    <source>
        <strain evidence="5">NBRC 13475</strain>
    </source>
</reference>
<accession>A0ABQ3PPE0</accession>
<dbReference type="EMBL" id="BNDW01000104">
    <property type="protein sequence ID" value="GHI26883.1"/>
    <property type="molecule type" value="Genomic_DNA"/>
</dbReference>
<feature type="transmembrane region" description="Helical" evidence="1">
    <location>
        <begin position="35"/>
        <end position="56"/>
    </location>
</feature>
<keyword evidence="1" id="KW-1133">Transmembrane helix</keyword>
<evidence type="ECO:0000313" key="5">
    <source>
        <dbReference type="EMBL" id="GHI26883.1"/>
    </source>
</evidence>
<comment type="caution">
    <text evidence="5">The sequence shown here is derived from an EMBL/GenBank/DDBJ whole genome shotgun (WGS) entry which is preliminary data.</text>
</comment>
<proteinExistence type="predicted"/>
<evidence type="ECO:0000256" key="1">
    <source>
        <dbReference type="SAM" id="Phobius"/>
    </source>
</evidence>
<evidence type="ECO:0000313" key="3">
    <source>
        <dbReference type="EMBL" id="GHI25522.1"/>
    </source>
</evidence>